<dbReference type="AlphaFoldDB" id="K0SMW6"/>
<feature type="compositionally biased region" description="Acidic residues" evidence="2">
    <location>
        <begin position="80"/>
        <end position="95"/>
    </location>
</feature>
<comment type="caution">
    <text evidence="3">The sequence shown here is derived from an EMBL/GenBank/DDBJ whole genome shotgun (WGS) entry which is preliminary data.</text>
</comment>
<keyword evidence="1" id="KW-0175">Coiled coil</keyword>
<protein>
    <submittedName>
        <fullName evidence="3">Uncharacterized protein</fullName>
    </submittedName>
</protein>
<evidence type="ECO:0000256" key="1">
    <source>
        <dbReference type="SAM" id="Coils"/>
    </source>
</evidence>
<keyword evidence="4" id="KW-1185">Reference proteome</keyword>
<dbReference type="eggNOG" id="ENOG502QZF7">
    <property type="taxonomic scope" value="Eukaryota"/>
</dbReference>
<evidence type="ECO:0000313" key="4">
    <source>
        <dbReference type="Proteomes" id="UP000266841"/>
    </source>
</evidence>
<gene>
    <name evidence="3" type="ORF">THAOC_11321</name>
</gene>
<dbReference type="EMBL" id="AGNL01012881">
    <property type="protein sequence ID" value="EJK67623.1"/>
    <property type="molecule type" value="Genomic_DNA"/>
</dbReference>
<feature type="compositionally biased region" description="Polar residues" evidence="2">
    <location>
        <begin position="136"/>
        <end position="152"/>
    </location>
</feature>
<name>K0SMW6_THAOC</name>
<feature type="region of interest" description="Disordered" evidence="2">
    <location>
        <begin position="65"/>
        <end position="118"/>
    </location>
</feature>
<reference evidence="3 4" key="1">
    <citation type="journal article" date="2012" name="Genome Biol.">
        <title>Genome and low-iron response of an oceanic diatom adapted to chronic iron limitation.</title>
        <authorList>
            <person name="Lommer M."/>
            <person name="Specht M."/>
            <person name="Roy A.S."/>
            <person name="Kraemer L."/>
            <person name="Andreson R."/>
            <person name="Gutowska M.A."/>
            <person name="Wolf J."/>
            <person name="Bergner S.V."/>
            <person name="Schilhabel M.B."/>
            <person name="Klostermeier U.C."/>
            <person name="Beiko R.G."/>
            <person name="Rosenstiel P."/>
            <person name="Hippler M."/>
            <person name="Laroche J."/>
        </authorList>
    </citation>
    <scope>NUCLEOTIDE SEQUENCE [LARGE SCALE GENOMIC DNA]</scope>
    <source>
        <strain evidence="3 4">CCMP1005</strain>
    </source>
</reference>
<sequence>MLGLVSTLGGASGELEAVTAERDWFKEKYIEQISELEALRNSLKAEKRTVDKLRSQILLLEMEKAKGSASSSSSGTATTCDDDDSGSEVGEDTSEVFDMIGVGNDGEGSDDGDEGDDADDIRAKAERMLLWADYSTSKRTISMQQDSPSSSYEAEDESRHSSTLGDDDAANCEPASTIRGNSGSRLGQLFSNLKDVIDPEFDEFDELSDDD</sequence>
<evidence type="ECO:0000256" key="2">
    <source>
        <dbReference type="SAM" id="MobiDB-lite"/>
    </source>
</evidence>
<feature type="compositionally biased region" description="Low complexity" evidence="2">
    <location>
        <begin position="67"/>
        <end position="79"/>
    </location>
</feature>
<dbReference type="Proteomes" id="UP000266841">
    <property type="component" value="Unassembled WGS sequence"/>
</dbReference>
<feature type="region of interest" description="Disordered" evidence="2">
    <location>
        <begin position="136"/>
        <end position="184"/>
    </location>
</feature>
<organism evidence="3 4">
    <name type="scientific">Thalassiosira oceanica</name>
    <name type="common">Marine diatom</name>
    <dbReference type="NCBI Taxonomy" id="159749"/>
    <lineage>
        <taxon>Eukaryota</taxon>
        <taxon>Sar</taxon>
        <taxon>Stramenopiles</taxon>
        <taxon>Ochrophyta</taxon>
        <taxon>Bacillariophyta</taxon>
        <taxon>Coscinodiscophyceae</taxon>
        <taxon>Thalassiosirophycidae</taxon>
        <taxon>Thalassiosirales</taxon>
        <taxon>Thalassiosiraceae</taxon>
        <taxon>Thalassiosira</taxon>
    </lineage>
</organism>
<feature type="coiled-coil region" evidence="1">
    <location>
        <begin position="26"/>
        <end position="63"/>
    </location>
</feature>
<feature type="compositionally biased region" description="Acidic residues" evidence="2">
    <location>
        <begin position="107"/>
        <end position="118"/>
    </location>
</feature>
<evidence type="ECO:0000313" key="3">
    <source>
        <dbReference type="EMBL" id="EJK67623.1"/>
    </source>
</evidence>
<proteinExistence type="predicted"/>
<dbReference type="OrthoDB" id="48829at2759"/>
<accession>K0SMW6</accession>